<feature type="domain" description="NADH:ubiquinone oxidoreductase 30kDa subunit" evidence="5">
    <location>
        <begin position="120"/>
        <end position="234"/>
    </location>
</feature>
<evidence type="ECO:0000256" key="4">
    <source>
        <dbReference type="SAM" id="MobiDB-lite"/>
    </source>
</evidence>
<feature type="compositionally biased region" description="Basic and acidic residues" evidence="4">
    <location>
        <begin position="1"/>
        <end position="51"/>
    </location>
</feature>
<evidence type="ECO:0000313" key="7">
    <source>
        <dbReference type="Proteomes" id="UP000617979"/>
    </source>
</evidence>
<comment type="catalytic activity">
    <reaction evidence="3">
        <text>a quinone + NADH + 5 H(+)(in) = a quinol + NAD(+) + 4 H(+)(out)</text>
        <dbReference type="Rhea" id="RHEA:57888"/>
        <dbReference type="ChEBI" id="CHEBI:15378"/>
        <dbReference type="ChEBI" id="CHEBI:24646"/>
        <dbReference type="ChEBI" id="CHEBI:57540"/>
        <dbReference type="ChEBI" id="CHEBI:57945"/>
        <dbReference type="ChEBI" id="CHEBI:132124"/>
    </reaction>
</comment>
<sequence>MTRDDQKKPERTSVRPDRQHSSTSGEKEGLSGENREESLDPQVGKEQEDRAAQAVQRLTQAKARAADVKKRPSKEKKPPEPSPLQPLLDRFVKVLTEGVGLDAVEEAYINRPGGDRPTLVITPAKWFEVARLLLKEESLAFDYLENLSGVDYEDHMEILYHLTSLTHGHDICVKVKTGREEPEVPSVTGVWRAANWHEREIYDLLGVRFPGHPNLERILMPKEWVGHPLRKDYEPYDRGV</sequence>
<dbReference type="Pfam" id="PF00329">
    <property type="entry name" value="Complex1_30kDa"/>
    <property type="match status" value="1"/>
</dbReference>
<protein>
    <recommendedName>
        <fullName evidence="3">NADH-quinone oxidoreductase subunit C</fullName>
        <ecNumber evidence="3">7.1.1.-</ecNumber>
    </recommendedName>
    <alternativeName>
        <fullName evidence="3">NADH dehydrogenase I subunit C</fullName>
    </alternativeName>
    <alternativeName>
        <fullName evidence="3">NDH-1 subunit C</fullName>
    </alternativeName>
</protein>
<dbReference type="Proteomes" id="UP000617979">
    <property type="component" value="Unassembled WGS sequence"/>
</dbReference>
<keyword evidence="3" id="KW-0874">Quinone</keyword>
<comment type="function">
    <text evidence="3">NDH-1 shuttles electrons from NADH, via FMN and iron-sulfur (Fe-S) centers, to quinones in the respiratory chain. The immediate electron acceptor for the enzyme in this species is believed to be a menaquinone. Couples the redox reaction to proton translocation (for every two electrons transferred, four hydrogen ions are translocated across the cytoplasmic membrane), and thus conserves the redox energy in a proton gradient.</text>
</comment>
<keyword evidence="3" id="KW-1278">Translocase</keyword>
<dbReference type="RefSeq" id="WP_229736011.1">
    <property type="nucleotide sequence ID" value="NZ_BMEX01000005.1"/>
</dbReference>
<reference evidence="7" key="1">
    <citation type="journal article" date="2019" name="Int. J. Syst. Evol. Microbiol.">
        <title>The Global Catalogue of Microorganisms (GCM) 10K type strain sequencing project: providing services to taxonomists for standard genome sequencing and annotation.</title>
        <authorList>
            <consortium name="The Broad Institute Genomics Platform"/>
            <consortium name="The Broad Institute Genome Sequencing Center for Infectious Disease"/>
            <person name="Wu L."/>
            <person name="Ma J."/>
        </authorList>
    </citation>
    <scope>NUCLEOTIDE SEQUENCE [LARGE SCALE GENOMIC DNA]</scope>
    <source>
        <strain evidence="7">CGMCC 1.12404</strain>
    </source>
</reference>
<dbReference type="SUPFAM" id="SSF143243">
    <property type="entry name" value="Nqo5-like"/>
    <property type="match status" value="1"/>
</dbReference>
<dbReference type="EC" id="7.1.1.-" evidence="3"/>
<dbReference type="HAMAP" id="MF_01357">
    <property type="entry name" value="NDH1_NuoC"/>
    <property type="match status" value="1"/>
</dbReference>
<name>A0ABQ1GLA4_9BACL</name>
<keyword evidence="7" id="KW-1185">Reference proteome</keyword>
<dbReference type="Gene3D" id="3.30.460.80">
    <property type="entry name" value="NADH:ubiquinone oxidoreductase, 30kDa subunit"/>
    <property type="match status" value="1"/>
</dbReference>
<evidence type="ECO:0000313" key="6">
    <source>
        <dbReference type="EMBL" id="GGA45783.1"/>
    </source>
</evidence>
<keyword evidence="3" id="KW-1003">Cell membrane</keyword>
<comment type="similarity">
    <text evidence="1 3">Belongs to the complex I 30 kDa subunit family.</text>
</comment>
<dbReference type="PANTHER" id="PTHR10884:SF14">
    <property type="entry name" value="NADH DEHYDROGENASE [UBIQUINONE] IRON-SULFUR PROTEIN 3, MITOCHONDRIAL"/>
    <property type="match status" value="1"/>
</dbReference>
<evidence type="ECO:0000256" key="3">
    <source>
        <dbReference type="HAMAP-Rule" id="MF_01357"/>
    </source>
</evidence>
<comment type="caution">
    <text evidence="6">The sequence shown here is derived from an EMBL/GenBank/DDBJ whole genome shotgun (WGS) entry which is preliminary data.</text>
</comment>
<dbReference type="NCBIfam" id="TIGR01961">
    <property type="entry name" value="NuoC_fam"/>
    <property type="match status" value="1"/>
</dbReference>
<gene>
    <name evidence="3" type="primary">nuoC</name>
    <name evidence="6" type="ORF">GCM10007416_18660</name>
</gene>
<keyword evidence="3" id="KW-0472">Membrane</keyword>
<organism evidence="6 7">
    <name type="scientific">Kroppenstedtia guangzhouensis</name>
    <dbReference type="NCBI Taxonomy" id="1274356"/>
    <lineage>
        <taxon>Bacteria</taxon>
        <taxon>Bacillati</taxon>
        <taxon>Bacillota</taxon>
        <taxon>Bacilli</taxon>
        <taxon>Bacillales</taxon>
        <taxon>Thermoactinomycetaceae</taxon>
        <taxon>Kroppenstedtia</taxon>
    </lineage>
</organism>
<dbReference type="InterPro" id="IPR001268">
    <property type="entry name" value="NADH_UbQ_OxRdtase_30kDa_su"/>
</dbReference>
<evidence type="ECO:0000259" key="5">
    <source>
        <dbReference type="Pfam" id="PF00329"/>
    </source>
</evidence>
<comment type="subunit">
    <text evidence="3">NDH-1 is composed of 14 different subunits. Subunits NuoB, C, D, E, F, and G constitute the peripheral sector of the complex.</text>
</comment>
<comment type="subcellular location">
    <subcellularLocation>
        <location evidence="3">Cell membrane</location>
        <topology evidence="3">Peripheral membrane protein</topology>
        <orientation evidence="3">Cytoplasmic side</orientation>
    </subcellularLocation>
</comment>
<dbReference type="InterPro" id="IPR010218">
    <property type="entry name" value="NADH_DH_suC"/>
</dbReference>
<accession>A0ABQ1GLA4</accession>
<dbReference type="PANTHER" id="PTHR10884">
    <property type="entry name" value="NADH DEHYDROGENASE UBIQUINONE IRON-SULFUR PROTEIN 3"/>
    <property type="match status" value="1"/>
</dbReference>
<dbReference type="EMBL" id="BMEX01000005">
    <property type="protein sequence ID" value="GGA45783.1"/>
    <property type="molecule type" value="Genomic_DNA"/>
</dbReference>
<feature type="compositionally biased region" description="Basic and acidic residues" evidence="4">
    <location>
        <begin position="64"/>
        <end position="79"/>
    </location>
</feature>
<keyword evidence="3" id="KW-0520">NAD</keyword>
<keyword evidence="2 3" id="KW-0813">Transport</keyword>
<feature type="region of interest" description="Disordered" evidence="4">
    <location>
        <begin position="1"/>
        <end position="86"/>
    </location>
</feature>
<proteinExistence type="inferred from homology"/>
<dbReference type="InterPro" id="IPR037232">
    <property type="entry name" value="NADH_quin_OxRdtase_su_C/D-like"/>
</dbReference>
<evidence type="ECO:0000256" key="2">
    <source>
        <dbReference type="ARBA" id="ARBA00022448"/>
    </source>
</evidence>
<evidence type="ECO:0000256" key="1">
    <source>
        <dbReference type="ARBA" id="ARBA00007569"/>
    </source>
</evidence>